<sequence length="278" mass="28743">MTLKRSLAMCCGGVVVVTSAVLAAPVQASEYRYWTYWTSTTQDWAFSSLGPAFRPADESIIEGWRLAVTGVDATKPPRVEVADVYVRACGDVTPKAGILRIAVVLDYGTSADAPVDESPPGLVIACAAVPEGSTGFDALKSITDIRSERGFVCGLSGYPATGCGRETVEPSSEPHIEPASEPSAEPTPSPRESFSSTPTTESPHAQPLQTSSSPSTASWSAIAVPTNTSASTVAPETVSSAKTATPTSSGTGPLLAIVVLAGIVSLGVLAWTRSRGRQ</sequence>
<feature type="compositionally biased region" description="Basic and acidic residues" evidence="1">
    <location>
        <begin position="166"/>
        <end position="178"/>
    </location>
</feature>
<feature type="transmembrane region" description="Helical" evidence="2">
    <location>
        <begin position="254"/>
        <end position="272"/>
    </location>
</feature>
<evidence type="ECO:0000313" key="3">
    <source>
        <dbReference type="EMBL" id="CAB4907222.1"/>
    </source>
</evidence>
<proteinExistence type="predicted"/>
<dbReference type="NCBIfam" id="NF040672">
    <property type="entry name" value="SCO2322_fam"/>
    <property type="match status" value="1"/>
</dbReference>
<feature type="region of interest" description="Disordered" evidence="1">
    <location>
        <begin position="164"/>
        <end position="251"/>
    </location>
</feature>
<organism evidence="3">
    <name type="scientific">freshwater metagenome</name>
    <dbReference type="NCBI Taxonomy" id="449393"/>
    <lineage>
        <taxon>unclassified sequences</taxon>
        <taxon>metagenomes</taxon>
        <taxon>ecological metagenomes</taxon>
    </lineage>
</organism>
<name>A0A6J7GGL0_9ZZZZ</name>
<accession>A0A6J7GGL0</accession>
<evidence type="ECO:0000256" key="1">
    <source>
        <dbReference type="SAM" id="MobiDB-lite"/>
    </source>
</evidence>
<keyword evidence="2" id="KW-1133">Transmembrane helix</keyword>
<gene>
    <name evidence="3" type="ORF">UFOPK3610_00525</name>
</gene>
<reference evidence="3" key="1">
    <citation type="submission" date="2020-05" db="EMBL/GenBank/DDBJ databases">
        <authorList>
            <person name="Chiriac C."/>
            <person name="Salcher M."/>
            <person name="Ghai R."/>
            <person name="Kavagutti S V."/>
        </authorList>
    </citation>
    <scope>NUCLEOTIDE SEQUENCE</scope>
</reference>
<feature type="compositionally biased region" description="Low complexity" evidence="1">
    <location>
        <begin position="210"/>
        <end position="221"/>
    </location>
</feature>
<dbReference type="AlphaFoldDB" id="A0A6J7GGL0"/>
<feature type="compositionally biased region" description="Polar residues" evidence="1">
    <location>
        <begin position="225"/>
        <end position="251"/>
    </location>
</feature>
<keyword evidence="2" id="KW-0472">Membrane</keyword>
<dbReference type="EMBL" id="CAFBMR010000012">
    <property type="protein sequence ID" value="CAB4907222.1"/>
    <property type="molecule type" value="Genomic_DNA"/>
</dbReference>
<dbReference type="InterPro" id="IPR047703">
    <property type="entry name" value="SCO2322-like"/>
</dbReference>
<keyword evidence="2" id="KW-0812">Transmembrane</keyword>
<protein>
    <submittedName>
        <fullName evidence="3">Unannotated protein</fullName>
    </submittedName>
</protein>
<feature type="compositionally biased region" description="Low complexity" evidence="1">
    <location>
        <begin position="179"/>
        <end position="203"/>
    </location>
</feature>
<evidence type="ECO:0000256" key="2">
    <source>
        <dbReference type="SAM" id="Phobius"/>
    </source>
</evidence>